<dbReference type="PANTHER" id="PTHR43669:SF14">
    <property type="entry name" value="OXIDOREDUCTASE"/>
    <property type="match status" value="1"/>
</dbReference>
<dbReference type="InterPro" id="IPR036291">
    <property type="entry name" value="NAD(P)-bd_dom_sf"/>
</dbReference>
<dbReference type="Pfam" id="PF13561">
    <property type="entry name" value="adh_short_C2"/>
    <property type="match status" value="1"/>
</dbReference>
<dbReference type="OrthoDB" id="286404at2"/>
<dbReference type="GO" id="GO:0016491">
    <property type="term" value="F:oxidoreductase activity"/>
    <property type="evidence" value="ECO:0007669"/>
    <property type="project" value="UniProtKB-KW"/>
</dbReference>
<organism evidence="3 4">
    <name type="scientific">Streptomyces paludis</name>
    <dbReference type="NCBI Taxonomy" id="2282738"/>
    <lineage>
        <taxon>Bacteria</taxon>
        <taxon>Bacillati</taxon>
        <taxon>Actinomycetota</taxon>
        <taxon>Actinomycetes</taxon>
        <taxon>Kitasatosporales</taxon>
        <taxon>Streptomycetaceae</taxon>
        <taxon>Streptomyces</taxon>
    </lineage>
</organism>
<dbReference type="PRINTS" id="PR00081">
    <property type="entry name" value="GDHRDH"/>
</dbReference>
<dbReference type="Proteomes" id="UP000253868">
    <property type="component" value="Chromosome"/>
</dbReference>
<keyword evidence="4" id="KW-1185">Reference proteome</keyword>
<comment type="similarity">
    <text evidence="1">Belongs to the short-chain dehydrogenases/reductases (SDR) family.</text>
</comment>
<dbReference type="RefSeq" id="WP_114660488.1">
    <property type="nucleotide sequence ID" value="NZ_CP031194.1"/>
</dbReference>
<dbReference type="EMBL" id="CP031194">
    <property type="protein sequence ID" value="AXG79155.1"/>
    <property type="molecule type" value="Genomic_DNA"/>
</dbReference>
<dbReference type="FunFam" id="3.40.50.720:FF:000084">
    <property type="entry name" value="Short-chain dehydrogenase reductase"/>
    <property type="match status" value="1"/>
</dbReference>
<dbReference type="PRINTS" id="PR00080">
    <property type="entry name" value="SDRFAMILY"/>
</dbReference>
<evidence type="ECO:0000313" key="4">
    <source>
        <dbReference type="Proteomes" id="UP000253868"/>
    </source>
</evidence>
<dbReference type="PROSITE" id="PS00061">
    <property type="entry name" value="ADH_SHORT"/>
    <property type="match status" value="1"/>
</dbReference>
<gene>
    <name evidence="3" type="ORF">DVK44_17405</name>
</gene>
<dbReference type="KEGG" id="spad:DVK44_17405"/>
<evidence type="ECO:0000256" key="2">
    <source>
        <dbReference type="ARBA" id="ARBA00023002"/>
    </source>
</evidence>
<name>A0A345HR31_9ACTN</name>
<protein>
    <submittedName>
        <fullName evidence="3">SDR family NAD(P)-dependent oxidoreductase</fullName>
    </submittedName>
</protein>
<dbReference type="AlphaFoldDB" id="A0A345HR31"/>
<sequence>MGHGHPLFSIEGRVALVTGSSRGIGRALAQGLLEAGCTVVLNGRDAAALERTRLELTEVAEAAGAGGTVLAEAFDVTVPAAVVDGIARVEDRAGPIDILVNNTGAQHRAPLAEFADDDWYRLLDTNLTSAFLVGREVARRMMPRGHGKIVNVCSLQSEVVRPGIAPYAATKGGLKMLTKGMCADLGPSGIQVNALGPGYFRTELTSALVADEEFSSWVRGRTPAGRWGEVEDLVGALVFLSSAASDFVNGQILYVDGGMTSVL</sequence>
<keyword evidence="2" id="KW-0560">Oxidoreductase</keyword>
<evidence type="ECO:0000256" key="1">
    <source>
        <dbReference type="ARBA" id="ARBA00006484"/>
    </source>
</evidence>
<proteinExistence type="inferred from homology"/>
<dbReference type="CDD" id="cd05347">
    <property type="entry name" value="Ga5DH-like_SDR_c"/>
    <property type="match status" value="1"/>
</dbReference>
<evidence type="ECO:0000313" key="3">
    <source>
        <dbReference type="EMBL" id="AXG79155.1"/>
    </source>
</evidence>
<accession>A0A345HR31</accession>
<dbReference type="Gene3D" id="3.40.50.720">
    <property type="entry name" value="NAD(P)-binding Rossmann-like Domain"/>
    <property type="match status" value="1"/>
</dbReference>
<dbReference type="InterPro" id="IPR002347">
    <property type="entry name" value="SDR_fam"/>
</dbReference>
<dbReference type="SUPFAM" id="SSF51735">
    <property type="entry name" value="NAD(P)-binding Rossmann-fold domains"/>
    <property type="match status" value="1"/>
</dbReference>
<dbReference type="PANTHER" id="PTHR43669">
    <property type="entry name" value="5-KETO-D-GLUCONATE 5-REDUCTASE"/>
    <property type="match status" value="1"/>
</dbReference>
<dbReference type="InterPro" id="IPR020904">
    <property type="entry name" value="Sc_DH/Rdtase_CS"/>
</dbReference>
<reference evidence="4" key="1">
    <citation type="submission" date="2018-07" db="EMBL/GenBank/DDBJ databases">
        <authorList>
            <person name="Zhao J."/>
        </authorList>
    </citation>
    <scope>NUCLEOTIDE SEQUENCE [LARGE SCALE GENOMIC DNA]</scope>
    <source>
        <strain evidence="4">GSSD-12</strain>
    </source>
</reference>